<protein>
    <submittedName>
        <fullName evidence="1">Uncharacterized protein</fullName>
    </submittedName>
</protein>
<evidence type="ECO:0000313" key="1">
    <source>
        <dbReference type="EMBL" id="MEB3752504.1"/>
    </source>
</evidence>
<proteinExistence type="predicted"/>
<keyword evidence="2" id="KW-1185">Reference proteome</keyword>
<evidence type="ECO:0000313" key="2">
    <source>
        <dbReference type="Proteomes" id="UP000029267"/>
    </source>
</evidence>
<dbReference type="EMBL" id="JPYA02000006">
    <property type="protein sequence ID" value="MEB3752504.1"/>
    <property type="molecule type" value="Genomic_DNA"/>
</dbReference>
<accession>A0ABU6BLD5</accession>
<organism evidence="1 2">
    <name type="scientific">Geobacillus icigianus</name>
    <dbReference type="NCBI Taxonomy" id="1430331"/>
    <lineage>
        <taxon>Bacteria</taxon>
        <taxon>Bacillati</taxon>
        <taxon>Bacillota</taxon>
        <taxon>Bacilli</taxon>
        <taxon>Bacillales</taxon>
        <taxon>Anoxybacillaceae</taxon>
        <taxon>Geobacillus</taxon>
    </lineage>
</organism>
<name>A0ABU6BLD5_9BACL</name>
<reference evidence="1 2" key="1">
    <citation type="journal article" date="2014" name="Genome Announc.">
        <title>Draft Genome Sequence of Geobacillus icigianus Strain G1w1T Isolated from Hot Springs in the Valley of Geysers, Kamchatka (Russian Federation).</title>
        <authorList>
            <person name="Bryanskaya A.V."/>
            <person name="Rozanov A.S."/>
            <person name="Logacheva M.D."/>
            <person name="Kotenko A.V."/>
            <person name="Peltek S.E."/>
        </authorList>
    </citation>
    <scope>NUCLEOTIDE SEQUENCE [LARGE SCALE GENOMIC DNA]</scope>
    <source>
        <strain evidence="1 2">G1w1</strain>
    </source>
</reference>
<dbReference type="Proteomes" id="UP000029267">
    <property type="component" value="Unassembled WGS sequence"/>
</dbReference>
<comment type="caution">
    <text evidence="1">The sequence shown here is derived from an EMBL/GenBank/DDBJ whole genome shotgun (WGS) entry which is preliminary data.</text>
</comment>
<sequence>MSKRKRRLRWYLLYRREDGQAVYRYEPLKRYELDSRIRKGWKVVM</sequence>
<gene>
    <name evidence="1" type="ORF">EP10_003419</name>
</gene>